<proteinExistence type="predicted"/>
<keyword evidence="4" id="KW-1003">Cell membrane</keyword>
<protein>
    <recommendedName>
        <fullName evidence="3">histidine kinase</fullName>
        <ecNumber evidence="3">2.7.13.3</ecNumber>
    </recommendedName>
</protein>
<evidence type="ECO:0000256" key="13">
    <source>
        <dbReference type="ARBA" id="ARBA00023136"/>
    </source>
</evidence>
<feature type="domain" description="PAC" evidence="20">
    <location>
        <begin position="506"/>
        <end position="559"/>
    </location>
</feature>
<feature type="domain" description="PAS" evidence="19">
    <location>
        <begin position="435"/>
        <end position="505"/>
    </location>
</feature>
<dbReference type="InterPro" id="IPR036890">
    <property type="entry name" value="HATPase_C_sf"/>
</dbReference>
<evidence type="ECO:0000313" key="21">
    <source>
        <dbReference type="EMBL" id="PXY01281.1"/>
    </source>
</evidence>
<evidence type="ECO:0000256" key="1">
    <source>
        <dbReference type="ARBA" id="ARBA00000085"/>
    </source>
</evidence>
<sequence length="935" mass="107333">MKFVLTKLFNNKSISKVFLFSLLSISMGLILVFGLFVIQQEKQKFQRESLQIRQDFLKNQKKTLQQETQTLINYIENERLQTRNLLKKDISSRVYEAHSIATNLYKSYKDKLSKKELQELIINALKSVRFNNGDGYFYINKLNGTVVMDPENPEWIGRNKLQVKDVYGVPIIQNEIETAKSAGEGYTDYSWQAENNQKIHPKISFVKLFKEFDWYIGCTQYVNNYKLEIQEKILAKITDLRFDDSFTIAVISFDGTCLAHTNKALIGKNLWTTSDENGNKIVKQFISRGTDSEGGFIEYLEPFANSKELLLPKLTYAKAYKDWQWVIGSGIHLEELNQAIKDRNDELQANVNHYILNGIILVILVVICIIIFSRYVVRITKNGLHIFTRFFEKAATESLRINTSTLQFKEYKELGELANQMISKREKIERQLNIETAYFEQLFENSPEAIAITDNESKGIKINKKFTELFGYTSEDIKGVVIDNLLADEERQGEANKLNTLTTNGRLVEIETKRKCKTGELIDVSIVGNPIIIDDKPIAIFGIYRDITQRKLYEQHLTEAKNKAEESDLLKSAFLANMSHEIRTPMNHIIGFTDIMTSQHINDNERLEYGELIKQSSNNLLQLINNIIDLSKIEARQINLNWANYNLNGILTVLFEKFYGLKNSINKSHITLQVQKALSDKDALLFTDAKRLEQLLSNLLDNAIKFTNEGSIEFGYQTIENESAIEIYVKDTGIGIPESALKDIFMSFRQIDGSDTRQYGGTGLGLTITHRLTEVLGGKIRVESKENEGTCFYIQFPFSLDKEDELQKENHYNWSGKKILIVDDQRNNFTYFKTALEHTQAQIFWAKNGIEAISLCESVKVDIVLMDIQMPVMNGYEATKRIKHRNAAIPIIGQTAFVETENKTKVFDAGCDDYLVKPVKTKTLLDSINKQFSIN</sequence>
<dbReference type="Gene3D" id="3.40.50.2300">
    <property type="match status" value="1"/>
</dbReference>
<dbReference type="SUPFAM" id="SSF55874">
    <property type="entry name" value="ATPase domain of HSP90 chaperone/DNA topoisomerase II/histidine kinase"/>
    <property type="match status" value="1"/>
</dbReference>
<evidence type="ECO:0000259" key="17">
    <source>
        <dbReference type="PROSITE" id="PS50109"/>
    </source>
</evidence>
<dbReference type="CDD" id="cd00130">
    <property type="entry name" value="PAS"/>
    <property type="match status" value="1"/>
</dbReference>
<dbReference type="GO" id="GO:0005886">
    <property type="term" value="C:plasma membrane"/>
    <property type="evidence" value="ECO:0007669"/>
    <property type="project" value="UniProtKB-SubCell"/>
</dbReference>
<evidence type="ECO:0000256" key="10">
    <source>
        <dbReference type="ARBA" id="ARBA00022840"/>
    </source>
</evidence>
<dbReference type="InterPro" id="IPR000700">
    <property type="entry name" value="PAS-assoc_C"/>
</dbReference>
<comment type="catalytic activity">
    <reaction evidence="1">
        <text>ATP + protein L-histidine = ADP + protein N-phospho-L-histidine.</text>
        <dbReference type="EC" id="2.7.13.3"/>
    </reaction>
</comment>
<dbReference type="SUPFAM" id="SSF52172">
    <property type="entry name" value="CheY-like"/>
    <property type="match status" value="1"/>
</dbReference>
<dbReference type="PRINTS" id="PR00344">
    <property type="entry name" value="BCTRLSENSOR"/>
</dbReference>
<dbReference type="Gene3D" id="3.30.450.20">
    <property type="entry name" value="PAS domain"/>
    <property type="match status" value="3"/>
</dbReference>
<dbReference type="PANTHER" id="PTHR45339">
    <property type="entry name" value="HYBRID SIGNAL TRANSDUCTION HISTIDINE KINASE J"/>
    <property type="match status" value="1"/>
</dbReference>
<dbReference type="CDD" id="cd00082">
    <property type="entry name" value="HisKA"/>
    <property type="match status" value="1"/>
</dbReference>
<dbReference type="Pfam" id="PF13426">
    <property type="entry name" value="PAS_9"/>
    <property type="match status" value="1"/>
</dbReference>
<name>A0A2V3ZYE1_9BACT</name>
<dbReference type="AlphaFoldDB" id="A0A2V3ZYE1"/>
<dbReference type="Proteomes" id="UP000248079">
    <property type="component" value="Unassembled WGS sequence"/>
</dbReference>
<evidence type="ECO:0000259" key="18">
    <source>
        <dbReference type="PROSITE" id="PS50110"/>
    </source>
</evidence>
<keyword evidence="12" id="KW-0902">Two-component regulatory system</keyword>
<feature type="modified residue" description="4-aspartylphosphate" evidence="14">
    <location>
        <position position="867"/>
    </location>
</feature>
<dbReference type="CDD" id="cd18774">
    <property type="entry name" value="PDC2_HK_sensor"/>
    <property type="match status" value="1"/>
</dbReference>
<evidence type="ECO:0000259" key="19">
    <source>
        <dbReference type="PROSITE" id="PS50112"/>
    </source>
</evidence>
<comment type="caution">
    <text evidence="21">The sequence shown here is derived from an EMBL/GenBank/DDBJ whole genome shotgun (WGS) entry which is preliminary data.</text>
</comment>
<evidence type="ECO:0000256" key="9">
    <source>
        <dbReference type="ARBA" id="ARBA00022777"/>
    </source>
</evidence>
<dbReference type="InterPro" id="IPR001789">
    <property type="entry name" value="Sig_transdc_resp-reg_receiver"/>
</dbReference>
<evidence type="ECO:0000256" key="8">
    <source>
        <dbReference type="ARBA" id="ARBA00022741"/>
    </source>
</evidence>
<evidence type="ECO:0000313" key="22">
    <source>
        <dbReference type="Proteomes" id="UP000248079"/>
    </source>
</evidence>
<dbReference type="SUPFAM" id="SSF55785">
    <property type="entry name" value="PYP-like sensor domain (PAS domain)"/>
    <property type="match status" value="1"/>
</dbReference>
<dbReference type="Gene3D" id="1.10.287.130">
    <property type="match status" value="1"/>
</dbReference>
<dbReference type="Pfam" id="PF08269">
    <property type="entry name" value="dCache_2"/>
    <property type="match status" value="1"/>
</dbReference>
<feature type="transmembrane region" description="Helical" evidence="16">
    <location>
        <begin position="17"/>
        <end position="38"/>
    </location>
</feature>
<dbReference type="PROSITE" id="PS50110">
    <property type="entry name" value="RESPONSE_REGULATORY"/>
    <property type="match status" value="1"/>
</dbReference>
<keyword evidence="5 14" id="KW-0597">Phosphoprotein</keyword>
<dbReference type="RefSeq" id="WP_110360911.1">
    <property type="nucleotide sequence ID" value="NZ_QFLI01000004.1"/>
</dbReference>
<keyword evidence="22" id="KW-1185">Reference proteome</keyword>
<dbReference type="InterPro" id="IPR004358">
    <property type="entry name" value="Sig_transdc_His_kin-like_C"/>
</dbReference>
<keyword evidence="8" id="KW-0547">Nucleotide-binding</keyword>
<evidence type="ECO:0000256" key="4">
    <source>
        <dbReference type="ARBA" id="ARBA00022475"/>
    </source>
</evidence>
<dbReference type="FunFam" id="3.30.565.10:FF:000023">
    <property type="entry name" value="PAS domain-containing sensor histidine kinase"/>
    <property type="match status" value="1"/>
</dbReference>
<dbReference type="InterPro" id="IPR000014">
    <property type="entry name" value="PAS"/>
</dbReference>
<evidence type="ECO:0000256" key="5">
    <source>
        <dbReference type="ARBA" id="ARBA00022553"/>
    </source>
</evidence>
<dbReference type="GO" id="GO:0000155">
    <property type="term" value="F:phosphorelay sensor kinase activity"/>
    <property type="evidence" value="ECO:0007669"/>
    <property type="project" value="InterPro"/>
</dbReference>
<dbReference type="PANTHER" id="PTHR45339:SF1">
    <property type="entry name" value="HYBRID SIGNAL TRANSDUCTION HISTIDINE KINASE J"/>
    <property type="match status" value="1"/>
</dbReference>
<dbReference type="NCBIfam" id="TIGR00229">
    <property type="entry name" value="sensory_box"/>
    <property type="match status" value="1"/>
</dbReference>
<dbReference type="InterPro" id="IPR005467">
    <property type="entry name" value="His_kinase_dom"/>
</dbReference>
<evidence type="ECO:0000256" key="11">
    <source>
        <dbReference type="ARBA" id="ARBA00022989"/>
    </source>
</evidence>
<dbReference type="InterPro" id="IPR003661">
    <property type="entry name" value="HisK_dim/P_dom"/>
</dbReference>
<feature type="domain" description="Response regulatory" evidence="18">
    <location>
        <begin position="818"/>
        <end position="932"/>
    </location>
</feature>
<gene>
    <name evidence="21" type="ORF">DF185_11600</name>
</gene>
<keyword evidence="7 16" id="KW-0812">Transmembrane</keyword>
<keyword evidence="15" id="KW-0175">Coiled coil</keyword>
<dbReference type="Pfam" id="PF00072">
    <property type="entry name" value="Response_reg"/>
    <property type="match status" value="1"/>
</dbReference>
<dbReference type="PROSITE" id="PS50109">
    <property type="entry name" value="HIS_KIN"/>
    <property type="match status" value="1"/>
</dbReference>
<dbReference type="SMART" id="SM01049">
    <property type="entry name" value="Cache_2"/>
    <property type="match status" value="2"/>
</dbReference>
<dbReference type="SMART" id="SM00388">
    <property type="entry name" value="HisKA"/>
    <property type="match status" value="1"/>
</dbReference>
<dbReference type="SUPFAM" id="SSF47384">
    <property type="entry name" value="Homodimeric domain of signal transducing histidine kinase"/>
    <property type="match status" value="1"/>
</dbReference>
<keyword evidence="13 16" id="KW-0472">Membrane</keyword>
<evidence type="ECO:0000256" key="7">
    <source>
        <dbReference type="ARBA" id="ARBA00022692"/>
    </source>
</evidence>
<organism evidence="21 22">
    <name type="scientific">Marinifilum breve</name>
    <dbReference type="NCBI Taxonomy" id="2184082"/>
    <lineage>
        <taxon>Bacteria</taxon>
        <taxon>Pseudomonadati</taxon>
        <taxon>Bacteroidota</taxon>
        <taxon>Bacteroidia</taxon>
        <taxon>Marinilabiliales</taxon>
        <taxon>Marinifilaceae</taxon>
    </lineage>
</organism>
<evidence type="ECO:0000256" key="12">
    <source>
        <dbReference type="ARBA" id="ARBA00023012"/>
    </source>
</evidence>
<accession>A0A2V3ZYE1</accession>
<dbReference type="EMBL" id="QFLI01000004">
    <property type="protein sequence ID" value="PXY01281.1"/>
    <property type="molecule type" value="Genomic_DNA"/>
</dbReference>
<dbReference type="Gene3D" id="3.30.565.10">
    <property type="entry name" value="Histidine kinase-like ATPase, C-terminal domain"/>
    <property type="match status" value="1"/>
</dbReference>
<dbReference type="SMART" id="SM00091">
    <property type="entry name" value="PAS"/>
    <property type="match status" value="1"/>
</dbReference>
<dbReference type="InterPro" id="IPR033480">
    <property type="entry name" value="sCache_2"/>
</dbReference>
<feature type="transmembrane region" description="Helical" evidence="16">
    <location>
        <begin position="354"/>
        <end position="377"/>
    </location>
</feature>
<feature type="coiled-coil region" evidence="15">
    <location>
        <begin position="47"/>
        <end position="77"/>
    </location>
</feature>
<dbReference type="SMART" id="SM00387">
    <property type="entry name" value="HATPase_c"/>
    <property type="match status" value="1"/>
</dbReference>
<dbReference type="CDD" id="cd16922">
    <property type="entry name" value="HATPase_EvgS-ArcB-TorS-like"/>
    <property type="match status" value="1"/>
</dbReference>
<keyword evidence="11 16" id="KW-1133">Transmembrane helix</keyword>
<dbReference type="SMART" id="SM00448">
    <property type="entry name" value="REC"/>
    <property type="match status" value="1"/>
</dbReference>
<reference evidence="21 22" key="1">
    <citation type="submission" date="2018-05" db="EMBL/GenBank/DDBJ databases">
        <title>Marinifilum breve JC075T sp. nov., a marine bacterium isolated from Yongle Blue Hole in the South China Sea.</title>
        <authorList>
            <person name="Fu T."/>
        </authorList>
    </citation>
    <scope>NUCLEOTIDE SEQUENCE [LARGE SCALE GENOMIC DNA]</scope>
    <source>
        <strain evidence="21 22">JC075</strain>
    </source>
</reference>
<dbReference type="CDD" id="cd17546">
    <property type="entry name" value="REC_hyHK_CKI1_RcsC-like"/>
    <property type="match status" value="1"/>
</dbReference>
<evidence type="ECO:0000256" key="6">
    <source>
        <dbReference type="ARBA" id="ARBA00022679"/>
    </source>
</evidence>
<dbReference type="Pfam" id="PF02518">
    <property type="entry name" value="HATPase_c"/>
    <property type="match status" value="1"/>
</dbReference>
<dbReference type="Pfam" id="PF00512">
    <property type="entry name" value="HisKA"/>
    <property type="match status" value="1"/>
</dbReference>
<dbReference type="EC" id="2.7.13.3" evidence="3"/>
<feature type="domain" description="Histidine kinase" evidence="17">
    <location>
        <begin position="577"/>
        <end position="800"/>
    </location>
</feature>
<keyword evidence="9" id="KW-0418">Kinase</keyword>
<evidence type="ECO:0000256" key="2">
    <source>
        <dbReference type="ARBA" id="ARBA00004651"/>
    </source>
</evidence>
<evidence type="ECO:0000256" key="3">
    <source>
        <dbReference type="ARBA" id="ARBA00012438"/>
    </source>
</evidence>
<evidence type="ECO:0000256" key="16">
    <source>
        <dbReference type="SAM" id="Phobius"/>
    </source>
</evidence>
<dbReference type="PROSITE" id="PS50113">
    <property type="entry name" value="PAC"/>
    <property type="match status" value="1"/>
</dbReference>
<evidence type="ECO:0000256" key="14">
    <source>
        <dbReference type="PROSITE-ProRule" id="PRU00169"/>
    </source>
</evidence>
<evidence type="ECO:0000256" key="15">
    <source>
        <dbReference type="SAM" id="Coils"/>
    </source>
</evidence>
<comment type="subcellular location">
    <subcellularLocation>
        <location evidence="2">Cell membrane</location>
        <topology evidence="2">Multi-pass membrane protein</topology>
    </subcellularLocation>
</comment>
<dbReference type="PROSITE" id="PS50112">
    <property type="entry name" value="PAS"/>
    <property type="match status" value="1"/>
</dbReference>
<dbReference type="InterPro" id="IPR004010">
    <property type="entry name" value="Double_Cache_2"/>
</dbReference>
<evidence type="ECO:0000259" key="20">
    <source>
        <dbReference type="PROSITE" id="PS50113"/>
    </source>
</evidence>
<dbReference type="GO" id="GO:0005524">
    <property type="term" value="F:ATP binding"/>
    <property type="evidence" value="ECO:0007669"/>
    <property type="project" value="UniProtKB-KW"/>
</dbReference>
<dbReference type="OrthoDB" id="9796457at2"/>
<keyword evidence="10" id="KW-0067">ATP-binding</keyword>
<keyword evidence="6" id="KW-0808">Transferase</keyword>
<dbReference type="InterPro" id="IPR035965">
    <property type="entry name" value="PAS-like_dom_sf"/>
</dbReference>
<dbReference type="InterPro" id="IPR036097">
    <property type="entry name" value="HisK_dim/P_sf"/>
</dbReference>
<dbReference type="InterPro" id="IPR003594">
    <property type="entry name" value="HATPase_dom"/>
</dbReference>
<dbReference type="InterPro" id="IPR011006">
    <property type="entry name" value="CheY-like_superfamily"/>
</dbReference>